<evidence type="ECO:0000313" key="2">
    <source>
        <dbReference type="EMBL" id="KZV98469.1"/>
    </source>
</evidence>
<protein>
    <submittedName>
        <fullName evidence="2">Uncharacterized protein</fullName>
    </submittedName>
</protein>
<dbReference type="Proteomes" id="UP000077266">
    <property type="component" value="Unassembled WGS sequence"/>
</dbReference>
<sequence length="103" mass="10928">MPQNGTSHRGLTSLFNRSNSCGPGDMLPQPKECAGWIAVRRAGYVARAEPARDACACRDTTSSPPPPQRGSPSYASYSHARGAPPTQSPRYNNNNPPSSLTAT</sequence>
<name>A0A166B741_EXIGL</name>
<gene>
    <name evidence="2" type="ORF">EXIGLDRAFT_763471</name>
</gene>
<evidence type="ECO:0000313" key="3">
    <source>
        <dbReference type="Proteomes" id="UP000077266"/>
    </source>
</evidence>
<dbReference type="AlphaFoldDB" id="A0A166B741"/>
<organism evidence="2 3">
    <name type="scientific">Exidia glandulosa HHB12029</name>
    <dbReference type="NCBI Taxonomy" id="1314781"/>
    <lineage>
        <taxon>Eukaryota</taxon>
        <taxon>Fungi</taxon>
        <taxon>Dikarya</taxon>
        <taxon>Basidiomycota</taxon>
        <taxon>Agaricomycotina</taxon>
        <taxon>Agaricomycetes</taxon>
        <taxon>Auriculariales</taxon>
        <taxon>Exidiaceae</taxon>
        <taxon>Exidia</taxon>
    </lineage>
</organism>
<dbReference type="EMBL" id="KV425918">
    <property type="protein sequence ID" value="KZV98469.1"/>
    <property type="molecule type" value="Genomic_DNA"/>
</dbReference>
<reference evidence="2 3" key="1">
    <citation type="journal article" date="2016" name="Mol. Biol. Evol.">
        <title>Comparative Genomics of Early-Diverging Mushroom-Forming Fungi Provides Insights into the Origins of Lignocellulose Decay Capabilities.</title>
        <authorList>
            <person name="Nagy L.G."/>
            <person name="Riley R."/>
            <person name="Tritt A."/>
            <person name="Adam C."/>
            <person name="Daum C."/>
            <person name="Floudas D."/>
            <person name="Sun H."/>
            <person name="Yadav J.S."/>
            <person name="Pangilinan J."/>
            <person name="Larsson K.H."/>
            <person name="Matsuura K."/>
            <person name="Barry K."/>
            <person name="Labutti K."/>
            <person name="Kuo R."/>
            <person name="Ohm R.A."/>
            <person name="Bhattacharya S.S."/>
            <person name="Shirouzu T."/>
            <person name="Yoshinaga Y."/>
            <person name="Martin F.M."/>
            <person name="Grigoriev I.V."/>
            <person name="Hibbett D.S."/>
        </authorList>
    </citation>
    <scope>NUCLEOTIDE SEQUENCE [LARGE SCALE GENOMIC DNA]</scope>
    <source>
        <strain evidence="2 3">HHB12029</strain>
    </source>
</reference>
<feature type="compositionally biased region" description="Low complexity" evidence="1">
    <location>
        <begin position="92"/>
        <end position="103"/>
    </location>
</feature>
<accession>A0A166B741</accession>
<proteinExistence type="predicted"/>
<feature type="compositionally biased region" description="Polar residues" evidence="1">
    <location>
        <begin position="1"/>
        <end position="21"/>
    </location>
</feature>
<keyword evidence="3" id="KW-1185">Reference proteome</keyword>
<dbReference type="InParanoid" id="A0A166B741"/>
<evidence type="ECO:0000256" key="1">
    <source>
        <dbReference type="SAM" id="MobiDB-lite"/>
    </source>
</evidence>
<feature type="region of interest" description="Disordered" evidence="1">
    <location>
        <begin position="50"/>
        <end position="103"/>
    </location>
</feature>
<feature type="region of interest" description="Disordered" evidence="1">
    <location>
        <begin position="1"/>
        <end position="27"/>
    </location>
</feature>